<accession>A0ABN8B1W1</accession>
<keyword evidence="2" id="KW-1185">Reference proteome</keyword>
<dbReference type="PANTHER" id="PTHR21398:SF1">
    <property type="entry name" value="FI03705P"/>
    <property type="match status" value="1"/>
</dbReference>
<dbReference type="Pfam" id="PF07841">
    <property type="entry name" value="DM4_12"/>
    <property type="match status" value="1"/>
</dbReference>
<proteinExistence type="predicted"/>
<name>A0ABN8B1W1_CHISP</name>
<reference evidence="1" key="1">
    <citation type="submission" date="2021-12" db="EMBL/GenBank/DDBJ databases">
        <authorList>
            <person name="King R."/>
        </authorList>
    </citation>
    <scope>NUCLEOTIDE SEQUENCE</scope>
</reference>
<organism evidence="1 2">
    <name type="scientific">Chilo suppressalis</name>
    <name type="common">Asiatic rice borer moth</name>
    <dbReference type="NCBI Taxonomy" id="168631"/>
    <lineage>
        <taxon>Eukaryota</taxon>
        <taxon>Metazoa</taxon>
        <taxon>Ecdysozoa</taxon>
        <taxon>Arthropoda</taxon>
        <taxon>Hexapoda</taxon>
        <taxon>Insecta</taxon>
        <taxon>Pterygota</taxon>
        <taxon>Neoptera</taxon>
        <taxon>Endopterygota</taxon>
        <taxon>Lepidoptera</taxon>
        <taxon>Glossata</taxon>
        <taxon>Ditrysia</taxon>
        <taxon>Pyraloidea</taxon>
        <taxon>Crambidae</taxon>
        <taxon>Crambinae</taxon>
        <taxon>Chilo</taxon>
    </lineage>
</organism>
<protein>
    <submittedName>
        <fullName evidence="1">Uncharacterized protein</fullName>
    </submittedName>
</protein>
<dbReference type="SMART" id="SM00718">
    <property type="entry name" value="DM4_12"/>
    <property type="match status" value="1"/>
</dbReference>
<sequence>MIIKKKHIPLWIFLVQIFVNGIAYTNFTHSNYLEQNSGDNALLSRRKRYLLFPDGSSFQLVFCVQTSALITIGNIFLYGNTAALAWSLPTDPKIFYMLKGYDKEALRRGDYMNSVYYMDNDGRLISKVPYKRKTFVNPAFSKRSIDEDETFKEKLKAKINRMKMHEKHKTREYLKKDHMESHVKDFHRNSRVDLFGKVEKLLTALGQDGRQCVLYKLCEAAQAPPQQGTFLQEFLRVVFTLPKGTSFVNNAHQEYDEAHTTTNDCAKQYPGCDS</sequence>
<evidence type="ECO:0000313" key="1">
    <source>
        <dbReference type="EMBL" id="CAH0399378.1"/>
    </source>
</evidence>
<dbReference type="PANTHER" id="PTHR21398">
    <property type="entry name" value="AGAP007094-PA"/>
    <property type="match status" value="1"/>
</dbReference>
<dbReference type="InterPro" id="IPR006631">
    <property type="entry name" value="DM4_12"/>
</dbReference>
<gene>
    <name evidence="1" type="ORF">CHILSU_LOCUS2520</name>
</gene>
<evidence type="ECO:0000313" key="2">
    <source>
        <dbReference type="Proteomes" id="UP001153292"/>
    </source>
</evidence>
<dbReference type="Proteomes" id="UP001153292">
    <property type="component" value="Chromosome 14"/>
</dbReference>
<dbReference type="EMBL" id="OU963907">
    <property type="protein sequence ID" value="CAH0399378.1"/>
    <property type="molecule type" value="Genomic_DNA"/>
</dbReference>